<keyword evidence="1" id="KW-0472">Membrane</keyword>
<protein>
    <submittedName>
        <fullName evidence="2">Uncharacterized protein</fullName>
    </submittedName>
</protein>
<keyword evidence="1" id="KW-1133">Transmembrane helix</keyword>
<reference evidence="2 3" key="1">
    <citation type="submission" date="2017-07" db="EMBL/GenBank/DDBJ databases">
        <title>Paenibacillus herberti R33 genome sequencing and assembly.</title>
        <authorList>
            <person name="Su W."/>
        </authorList>
    </citation>
    <scope>NUCLEOTIDE SEQUENCE [LARGE SCALE GENOMIC DNA]</scope>
    <source>
        <strain evidence="2 3">R33</strain>
    </source>
</reference>
<dbReference type="Proteomes" id="UP000215145">
    <property type="component" value="Unassembled WGS sequence"/>
</dbReference>
<keyword evidence="1" id="KW-0812">Transmembrane</keyword>
<keyword evidence="3" id="KW-1185">Reference proteome</keyword>
<dbReference type="AlphaFoldDB" id="A0A229P5V4"/>
<feature type="transmembrane region" description="Helical" evidence="1">
    <location>
        <begin position="52"/>
        <end position="73"/>
    </location>
</feature>
<organism evidence="2 3">
    <name type="scientific">Paenibacillus herberti</name>
    <dbReference type="NCBI Taxonomy" id="1619309"/>
    <lineage>
        <taxon>Bacteria</taxon>
        <taxon>Bacillati</taxon>
        <taxon>Bacillota</taxon>
        <taxon>Bacilli</taxon>
        <taxon>Bacillales</taxon>
        <taxon>Paenibacillaceae</taxon>
        <taxon>Paenibacillus</taxon>
    </lineage>
</organism>
<dbReference type="RefSeq" id="WP_089524314.1">
    <property type="nucleotide sequence ID" value="NZ_NMUQ01000001.1"/>
</dbReference>
<accession>A0A229P5V4</accession>
<comment type="caution">
    <text evidence="2">The sequence shown here is derived from an EMBL/GenBank/DDBJ whole genome shotgun (WGS) entry which is preliminary data.</text>
</comment>
<name>A0A229P5V4_9BACL</name>
<dbReference type="EMBL" id="NMUQ01000001">
    <property type="protein sequence ID" value="OXM17239.1"/>
    <property type="molecule type" value="Genomic_DNA"/>
</dbReference>
<evidence type="ECO:0000313" key="2">
    <source>
        <dbReference type="EMBL" id="OXM17239.1"/>
    </source>
</evidence>
<sequence>MSTISKAQVQAMVGRRVYIKLRDGSAVNGKLERFANERLYLRVQEEAGKVQIRAFIIPLALFSVLAIALTPFAGGFGGGCGPCGPGPYGPGGCSPCGPGPYGPGGPGPYGPGGPGPYGPYGPGGPGQFGPGYGGKGFY</sequence>
<evidence type="ECO:0000256" key="1">
    <source>
        <dbReference type="SAM" id="Phobius"/>
    </source>
</evidence>
<evidence type="ECO:0000313" key="3">
    <source>
        <dbReference type="Proteomes" id="UP000215145"/>
    </source>
</evidence>
<proteinExistence type="predicted"/>
<gene>
    <name evidence="2" type="ORF">CGZ75_11705</name>
</gene>